<gene>
    <name evidence="6" type="ORF">GCM10011487_55970</name>
</gene>
<proteinExistence type="predicted"/>
<dbReference type="GO" id="GO:0020037">
    <property type="term" value="F:heme binding"/>
    <property type="evidence" value="ECO:0007669"/>
    <property type="project" value="InterPro"/>
</dbReference>
<comment type="caution">
    <text evidence="6">The sequence shown here is derived from an EMBL/GenBank/DDBJ whole genome shotgun (WGS) entry which is preliminary data.</text>
</comment>
<dbReference type="InterPro" id="IPR036280">
    <property type="entry name" value="Multihaem_cyt_sf"/>
</dbReference>
<evidence type="ECO:0000256" key="1">
    <source>
        <dbReference type="ARBA" id="ARBA00022723"/>
    </source>
</evidence>
<feature type="chain" id="PRO_5032895024" description="Cytochrome c domain-containing protein" evidence="4">
    <location>
        <begin position="21"/>
        <end position="205"/>
    </location>
</feature>
<name>A0A829YJR0_9GAMM</name>
<feature type="domain" description="Cytochrome c" evidence="5">
    <location>
        <begin position="80"/>
        <end position="198"/>
    </location>
</feature>
<dbReference type="SUPFAM" id="SSF48695">
    <property type="entry name" value="Multiheme cytochromes"/>
    <property type="match status" value="1"/>
</dbReference>
<dbReference type="RefSeq" id="WP_161815199.1">
    <property type="nucleotide sequence ID" value="NZ_BLJN01000006.1"/>
</dbReference>
<sequence length="205" mass="22155">MNRAHALALLCIVFASMSLADAPLEPLRAPQAFDSIRNRAARSNAYFTEAAKVLQHPRCLNCHPATRTPTQGDDLHPHIPLVQAGPENRGTKELPCSSCHGPENAPTLGGRVKSVPGNEHWSLAPASMAWQGLTTAQICEQIKDPKRNGNRTLAQIEKHLAEDHLVGWAWHPGEGRAPAPGTQEVFGQLIAAWVKTGAHCQQASL</sequence>
<dbReference type="InterPro" id="IPR009056">
    <property type="entry name" value="Cyt_c-like_dom"/>
</dbReference>
<reference evidence="7" key="1">
    <citation type="submission" date="2020-01" db="EMBL/GenBank/DDBJ databases">
        <title>'Steroidobacter agaridevorans' sp. nov., agar-degrading bacteria isolated from rhizosphere soils.</title>
        <authorList>
            <person name="Ikenaga M."/>
            <person name="Kataoka M."/>
            <person name="Murouchi A."/>
            <person name="Katsuragi S."/>
            <person name="Sakai M."/>
        </authorList>
    </citation>
    <scope>NUCLEOTIDE SEQUENCE [LARGE SCALE GENOMIC DNA]</scope>
    <source>
        <strain evidence="7">YU21-B</strain>
    </source>
</reference>
<dbReference type="GO" id="GO:0046872">
    <property type="term" value="F:metal ion binding"/>
    <property type="evidence" value="ECO:0007669"/>
    <property type="project" value="UniProtKB-KW"/>
</dbReference>
<organism evidence="6 7">
    <name type="scientific">Steroidobacter agaridevorans</name>
    <dbReference type="NCBI Taxonomy" id="2695856"/>
    <lineage>
        <taxon>Bacteria</taxon>
        <taxon>Pseudomonadati</taxon>
        <taxon>Pseudomonadota</taxon>
        <taxon>Gammaproteobacteria</taxon>
        <taxon>Steroidobacterales</taxon>
        <taxon>Steroidobacteraceae</taxon>
        <taxon>Steroidobacter</taxon>
    </lineage>
</organism>
<evidence type="ECO:0000313" key="6">
    <source>
        <dbReference type="EMBL" id="GFE83597.1"/>
    </source>
</evidence>
<dbReference type="EMBL" id="BLJN01000006">
    <property type="protein sequence ID" value="GFE83597.1"/>
    <property type="molecule type" value="Genomic_DNA"/>
</dbReference>
<evidence type="ECO:0000256" key="3">
    <source>
        <dbReference type="PROSITE-ProRule" id="PRU00433"/>
    </source>
</evidence>
<keyword evidence="3" id="KW-0349">Heme</keyword>
<dbReference type="AlphaFoldDB" id="A0A829YJR0"/>
<feature type="signal peptide" evidence="4">
    <location>
        <begin position="1"/>
        <end position="20"/>
    </location>
</feature>
<evidence type="ECO:0000313" key="7">
    <source>
        <dbReference type="Proteomes" id="UP000445000"/>
    </source>
</evidence>
<accession>A0A829YJR0</accession>
<protein>
    <recommendedName>
        <fullName evidence="5">Cytochrome c domain-containing protein</fullName>
    </recommendedName>
</protein>
<evidence type="ECO:0000256" key="2">
    <source>
        <dbReference type="ARBA" id="ARBA00023004"/>
    </source>
</evidence>
<keyword evidence="1 3" id="KW-0479">Metal-binding</keyword>
<dbReference type="Proteomes" id="UP000445000">
    <property type="component" value="Unassembled WGS sequence"/>
</dbReference>
<dbReference type="PROSITE" id="PS51007">
    <property type="entry name" value="CYTC"/>
    <property type="match status" value="1"/>
</dbReference>
<keyword evidence="2 3" id="KW-0408">Iron</keyword>
<keyword evidence="7" id="KW-1185">Reference proteome</keyword>
<dbReference type="GO" id="GO:0009055">
    <property type="term" value="F:electron transfer activity"/>
    <property type="evidence" value="ECO:0007669"/>
    <property type="project" value="InterPro"/>
</dbReference>
<keyword evidence="4" id="KW-0732">Signal</keyword>
<evidence type="ECO:0000259" key="5">
    <source>
        <dbReference type="PROSITE" id="PS51007"/>
    </source>
</evidence>
<evidence type="ECO:0000256" key="4">
    <source>
        <dbReference type="SAM" id="SignalP"/>
    </source>
</evidence>